<protein>
    <submittedName>
        <fullName evidence="2">Metal-dependent hydrolase</fullName>
    </submittedName>
</protein>
<dbReference type="InterPro" id="IPR036866">
    <property type="entry name" value="RibonucZ/Hydroxyglut_hydro"/>
</dbReference>
<dbReference type="Proteomes" id="UP000245627">
    <property type="component" value="Unassembled WGS sequence"/>
</dbReference>
<dbReference type="PANTHER" id="PTHR43546:SF3">
    <property type="entry name" value="UPF0173 METAL-DEPENDENT HYDROLASE MJ1163"/>
    <property type="match status" value="1"/>
</dbReference>
<name>A0A2T8HM94_9SPHI</name>
<dbReference type="InterPro" id="IPR050114">
    <property type="entry name" value="UPF0173_UPF0282_UlaG_hydrolase"/>
</dbReference>
<dbReference type="InterPro" id="IPR001279">
    <property type="entry name" value="Metallo-B-lactamas"/>
</dbReference>
<keyword evidence="3" id="KW-1185">Reference proteome</keyword>
<accession>A0A2T8HM94</accession>
<dbReference type="OrthoDB" id="9789133at2"/>
<keyword evidence="2" id="KW-0378">Hydrolase</keyword>
<dbReference type="SMART" id="SM00849">
    <property type="entry name" value="Lactamase_B"/>
    <property type="match status" value="1"/>
</dbReference>
<sequence length="227" mass="24840">MKVTYYGQSCVEFDFDGTKVLLDPFISHNPLAEGIDIDRIKPDYIFLSHAHGDHVADMAHIQKQSNATVAAIVETAAWVKSQGVPEDKVIDFNFGGTLDLPFGRVKMVYAMHTNSTPDGQYAGVAAGFVFFVGEKKIYFAGDTALTMEMKLLADLELDWAFLPIGGHYTMDVDDALRAADFVQCKNVIGIHYNTFPPISIDPEQAAATFSAAGKKLYLPLIGGEILL</sequence>
<evidence type="ECO:0000313" key="3">
    <source>
        <dbReference type="Proteomes" id="UP000245627"/>
    </source>
</evidence>
<dbReference type="NCBIfam" id="NF001911">
    <property type="entry name" value="PRK00685.1"/>
    <property type="match status" value="1"/>
</dbReference>
<feature type="domain" description="Metallo-beta-lactamase" evidence="1">
    <location>
        <begin position="7"/>
        <end position="191"/>
    </location>
</feature>
<dbReference type="AlphaFoldDB" id="A0A2T8HM94"/>
<evidence type="ECO:0000259" key="1">
    <source>
        <dbReference type="SMART" id="SM00849"/>
    </source>
</evidence>
<reference evidence="2 3" key="1">
    <citation type="submission" date="2018-04" db="EMBL/GenBank/DDBJ databases">
        <title>Sphingobacterium cortibacter sp. nov.</title>
        <authorList>
            <person name="Li Y."/>
        </authorList>
    </citation>
    <scope>NUCLEOTIDE SEQUENCE [LARGE SCALE GENOMIC DNA]</scope>
    <source>
        <strain evidence="2 3">2c-3</strain>
    </source>
</reference>
<dbReference type="CDD" id="cd06262">
    <property type="entry name" value="metallo-hydrolase-like_MBL-fold"/>
    <property type="match status" value="1"/>
</dbReference>
<dbReference type="PANTHER" id="PTHR43546">
    <property type="entry name" value="UPF0173 METAL-DEPENDENT HYDROLASE MJ1163-RELATED"/>
    <property type="match status" value="1"/>
</dbReference>
<gene>
    <name evidence="2" type="ORF">DC487_02045</name>
</gene>
<dbReference type="GO" id="GO:0016787">
    <property type="term" value="F:hydrolase activity"/>
    <property type="evidence" value="ECO:0007669"/>
    <property type="project" value="UniProtKB-KW"/>
</dbReference>
<dbReference type="Gene3D" id="3.60.15.10">
    <property type="entry name" value="Ribonuclease Z/Hydroxyacylglutathione hydrolase-like"/>
    <property type="match status" value="1"/>
</dbReference>
<dbReference type="RefSeq" id="WP_116774288.1">
    <property type="nucleotide sequence ID" value="NZ_QDKG01000001.1"/>
</dbReference>
<comment type="caution">
    <text evidence="2">The sequence shown here is derived from an EMBL/GenBank/DDBJ whole genome shotgun (WGS) entry which is preliminary data.</text>
</comment>
<dbReference type="Pfam" id="PF12706">
    <property type="entry name" value="Lactamase_B_2"/>
    <property type="match status" value="1"/>
</dbReference>
<evidence type="ECO:0000313" key="2">
    <source>
        <dbReference type="EMBL" id="PVH26422.1"/>
    </source>
</evidence>
<dbReference type="SUPFAM" id="SSF56281">
    <property type="entry name" value="Metallo-hydrolase/oxidoreductase"/>
    <property type="match status" value="1"/>
</dbReference>
<proteinExistence type="predicted"/>
<organism evidence="2 3">
    <name type="scientific">Sphingobacterium corticibacter</name>
    <dbReference type="NCBI Taxonomy" id="2171749"/>
    <lineage>
        <taxon>Bacteria</taxon>
        <taxon>Pseudomonadati</taxon>
        <taxon>Bacteroidota</taxon>
        <taxon>Sphingobacteriia</taxon>
        <taxon>Sphingobacteriales</taxon>
        <taxon>Sphingobacteriaceae</taxon>
        <taxon>Sphingobacterium</taxon>
    </lineage>
</organism>
<dbReference type="EMBL" id="QDKG01000001">
    <property type="protein sequence ID" value="PVH26422.1"/>
    <property type="molecule type" value="Genomic_DNA"/>
</dbReference>